<gene>
    <name evidence="2" type="ORF">H257_07528</name>
</gene>
<reference evidence="2" key="1">
    <citation type="submission" date="2013-12" db="EMBL/GenBank/DDBJ databases">
        <title>The Genome Sequence of Aphanomyces astaci APO3.</title>
        <authorList>
            <consortium name="The Broad Institute Genomics Platform"/>
            <person name="Russ C."/>
            <person name="Tyler B."/>
            <person name="van West P."/>
            <person name="Dieguez-Uribeondo J."/>
            <person name="Young S.K."/>
            <person name="Zeng Q."/>
            <person name="Gargeya S."/>
            <person name="Fitzgerald M."/>
            <person name="Abouelleil A."/>
            <person name="Alvarado L."/>
            <person name="Chapman S.B."/>
            <person name="Gainer-Dewar J."/>
            <person name="Goldberg J."/>
            <person name="Griggs A."/>
            <person name="Gujja S."/>
            <person name="Hansen M."/>
            <person name="Howarth C."/>
            <person name="Imamovic A."/>
            <person name="Ireland A."/>
            <person name="Larimer J."/>
            <person name="McCowan C."/>
            <person name="Murphy C."/>
            <person name="Pearson M."/>
            <person name="Poon T.W."/>
            <person name="Priest M."/>
            <person name="Roberts A."/>
            <person name="Saif S."/>
            <person name="Shea T."/>
            <person name="Sykes S."/>
            <person name="Wortman J."/>
            <person name="Nusbaum C."/>
            <person name="Birren B."/>
        </authorList>
    </citation>
    <scope>NUCLEOTIDE SEQUENCE [LARGE SCALE GENOMIC DNA]</scope>
    <source>
        <strain evidence="2">APO3</strain>
    </source>
</reference>
<evidence type="ECO:0000256" key="1">
    <source>
        <dbReference type="SAM" id="SignalP"/>
    </source>
</evidence>
<accession>W4GI15</accession>
<dbReference type="VEuPathDB" id="FungiDB:H257_07528"/>
<evidence type="ECO:0008006" key="3">
    <source>
        <dbReference type="Google" id="ProtNLM"/>
    </source>
</evidence>
<dbReference type="AlphaFoldDB" id="W4GI15"/>
<feature type="chain" id="PRO_5012204077" description="Secreted protein" evidence="1">
    <location>
        <begin position="16"/>
        <end position="63"/>
    </location>
</feature>
<dbReference type="GeneID" id="20809524"/>
<name>W4GI15_APHAT</name>
<proteinExistence type="predicted"/>
<evidence type="ECO:0000313" key="2">
    <source>
        <dbReference type="EMBL" id="ETV78674.1"/>
    </source>
</evidence>
<sequence>MAALLLGLRVTLVPSRRVGCVVASPARIISQADGALGFLAVVRMQKADTLLTVSNTIQTIPAT</sequence>
<organism evidence="2">
    <name type="scientific">Aphanomyces astaci</name>
    <name type="common">Crayfish plague agent</name>
    <dbReference type="NCBI Taxonomy" id="112090"/>
    <lineage>
        <taxon>Eukaryota</taxon>
        <taxon>Sar</taxon>
        <taxon>Stramenopiles</taxon>
        <taxon>Oomycota</taxon>
        <taxon>Saprolegniomycetes</taxon>
        <taxon>Saprolegniales</taxon>
        <taxon>Verrucalvaceae</taxon>
        <taxon>Aphanomyces</taxon>
    </lineage>
</organism>
<protein>
    <recommendedName>
        <fullName evidence="3">Secreted protein</fullName>
    </recommendedName>
</protein>
<dbReference type="RefSeq" id="XP_009831393.1">
    <property type="nucleotide sequence ID" value="XM_009833091.1"/>
</dbReference>
<keyword evidence="1" id="KW-0732">Signal</keyword>
<dbReference type="EMBL" id="KI913129">
    <property type="protein sequence ID" value="ETV78674.1"/>
    <property type="molecule type" value="Genomic_DNA"/>
</dbReference>
<feature type="signal peptide" evidence="1">
    <location>
        <begin position="1"/>
        <end position="15"/>
    </location>
</feature>